<dbReference type="Pfam" id="PF10043">
    <property type="entry name" value="DUF2279"/>
    <property type="match status" value="1"/>
</dbReference>
<evidence type="ECO:0000256" key="1">
    <source>
        <dbReference type="SAM" id="SignalP"/>
    </source>
</evidence>
<protein>
    <submittedName>
        <fullName evidence="2">DUF2279 domain-containing protein</fullName>
    </submittedName>
</protein>
<name>A0AAU8LRD0_9BACT</name>
<reference evidence="2" key="1">
    <citation type="journal article" date="2024" name="Syst. Appl. Microbiol.">
        <title>First single-strain enrichments of Electrothrix cable bacteria, description of E. aestuarii sp. nov. and E. rattekaaiensis sp. nov., and proposal of a cable bacteria taxonomy following the rules of the SeqCode.</title>
        <authorList>
            <person name="Plum-Jensen L.E."/>
            <person name="Schramm A."/>
            <person name="Marshall I.P.G."/>
        </authorList>
    </citation>
    <scope>NUCLEOTIDE SEQUENCE</scope>
    <source>
        <strain evidence="2">Rat1</strain>
    </source>
</reference>
<gene>
    <name evidence="2" type="ORF">Q3M24_15585</name>
</gene>
<feature type="signal peptide" evidence="1">
    <location>
        <begin position="1"/>
        <end position="27"/>
    </location>
</feature>
<dbReference type="AlphaFoldDB" id="A0AAU8LRD0"/>
<proteinExistence type="predicted"/>
<dbReference type="InterPro" id="IPR018736">
    <property type="entry name" value="DUF2279_periplasmic_lipo"/>
</dbReference>
<accession>A0AAU8LRD0</accession>
<dbReference type="EMBL" id="CP159373">
    <property type="protein sequence ID" value="XCN71721.1"/>
    <property type="molecule type" value="Genomic_DNA"/>
</dbReference>
<evidence type="ECO:0000313" key="2">
    <source>
        <dbReference type="EMBL" id="XCN71721.1"/>
    </source>
</evidence>
<sequence length="292" mass="33543">MKKKYCRAFLILSLTLLVLSPTLTAFAQDIQLGSNLGQTDLETESSWWGHLPKEKKMLYTNAFAVSFITLYGFADWDYGSGNFHFANEGWFERDTKYGGSDKLGHFWSTYVLADTFTALYNHWGYEPKKAGLYGVLSSWGVQTIMELDDGTSETQGFDWNDMAMNTLGAVTSMFLAQYPELDRKIDFRVEYAFNGPVQGLFDDYSNMYYAVVVNLDGFDVLQDSWLQWLELHAGYCTRGYETTEDEKERRTYLGISLNLSRLLHQHNYHKTGKVLEYLQIPYTVPKIFAKAG</sequence>
<reference evidence="2" key="2">
    <citation type="submission" date="2024-06" db="EMBL/GenBank/DDBJ databases">
        <authorList>
            <person name="Plum-Jensen L.E."/>
            <person name="Schramm A."/>
            <person name="Marshall I.P.G."/>
        </authorList>
    </citation>
    <scope>NUCLEOTIDE SEQUENCE</scope>
    <source>
        <strain evidence="2">Rat1</strain>
    </source>
</reference>
<feature type="chain" id="PRO_5043896875" evidence="1">
    <location>
        <begin position="28"/>
        <end position="292"/>
    </location>
</feature>
<dbReference type="KEGG" id="eaj:Q3M24_15585"/>
<organism evidence="2">
    <name type="scientific">Candidatus Electrothrix aestuarii</name>
    <dbReference type="NCBI Taxonomy" id="3062594"/>
    <lineage>
        <taxon>Bacteria</taxon>
        <taxon>Pseudomonadati</taxon>
        <taxon>Thermodesulfobacteriota</taxon>
        <taxon>Desulfobulbia</taxon>
        <taxon>Desulfobulbales</taxon>
        <taxon>Desulfobulbaceae</taxon>
        <taxon>Candidatus Electrothrix</taxon>
    </lineage>
</organism>
<keyword evidence="1" id="KW-0732">Signal</keyword>